<proteinExistence type="predicted"/>
<dbReference type="GO" id="GO:0003677">
    <property type="term" value="F:DNA binding"/>
    <property type="evidence" value="ECO:0007669"/>
    <property type="project" value="UniProtKB-KW"/>
</dbReference>
<dbReference type="PANTHER" id="PTHR33221">
    <property type="entry name" value="WINGED HELIX-TURN-HELIX TRANSCRIPTIONAL REGULATOR, RRF2 FAMILY"/>
    <property type="match status" value="1"/>
</dbReference>
<accession>A0A934RTW1</accession>
<protein>
    <submittedName>
        <fullName evidence="2">Rrf2 family transcriptional regulator</fullName>
    </submittedName>
</protein>
<dbReference type="InterPro" id="IPR000944">
    <property type="entry name" value="Tscrpt_reg_Rrf2"/>
</dbReference>
<dbReference type="RefSeq" id="WP_200393007.1">
    <property type="nucleotide sequence ID" value="NZ_JAENIO010000062.1"/>
</dbReference>
<gene>
    <name evidence="2" type="ORF">JIN78_16000</name>
</gene>
<dbReference type="Gene3D" id="1.10.10.10">
    <property type="entry name" value="Winged helix-like DNA-binding domain superfamily/Winged helix DNA-binding domain"/>
    <property type="match status" value="1"/>
</dbReference>
<dbReference type="InterPro" id="IPR036388">
    <property type="entry name" value="WH-like_DNA-bd_sf"/>
</dbReference>
<dbReference type="Proteomes" id="UP000604083">
    <property type="component" value="Unassembled WGS sequence"/>
</dbReference>
<organism evidence="2 3">
    <name type="scientific">Roseibacillus ishigakijimensis</name>
    <dbReference type="NCBI Taxonomy" id="454146"/>
    <lineage>
        <taxon>Bacteria</taxon>
        <taxon>Pseudomonadati</taxon>
        <taxon>Verrucomicrobiota</taxon>
        <taxon>Verrucomicrobiia</taxon>
        <taxon>Verrucomicrobiales</taxon>
        <taxon>Verrucomicrobiaceae</taxon>
        <taxon>Roseibacillus</taxon>
    </lineage>
</organism>
<comment type="caution">
    <text evidence="2">The sequence shown here is derived from an EMBL/GenBank/DDBJ whole genome shotgun (WGS) entry which is preliminary data.</text>
</comment>
<name>A0A934RTW1_9BACT</name>
<evidence type="ECO:0000313" key="2">
    <source>
        <dbReference type="EMBL" id="MBK1835571.1"/>
    </source>
</evidence>
<keyword evidence="3" id="KW-1185">Reference proteome</keyword>
<dbReference type="EMBL" id="JAENIO010000062">
    <property type="protein sequence ID" value="MBK1835571.1"/>
    <property type="molecule type" value="Genomic_DNA"/>
</dbReference>
<dbReference type="AlphaFoldDB" id="A0A934RTW1"/>
<dbReference type="SUPFAM" id="SSF46785">
    <property type="entry name" value="Winged helix' DNA-binding domain"/>
    <property type="match status" value="1"/>
</dbReference>
<evidence type="ECO:0000313" key="3">
    <source>
        <dbReference type="Proteomes" id="UP000604083"/>
    </source>
</evidence>
<reference evidence="2" key="1">
    <citation type="submission" date="2021-01" db="EMBL/GenBank/DDBJ databases">
        <title>Modified the classification status of verrucomicrobia.</title>
        <authorList>
            <person name="Feng X."/>
        </authorList>
    </citation>
    <scope>NUCLEOTIDE SEQUENCE</scope>
    <source>
        <strain evidence="2">KCTC 12986</strain>
    </source>
</reference>
<dbReference type="PANTHER" id="PTHR33221:SF5">
    <property type="entry name" value="HTH-TYPE TRANSCRIPTIONAL REGULATOR ISCR"/>
    <property type="match status" value="1"/>
</dbReference>
<evidence type="ECO:0000256" key="1">
    <source>
        <dbReference type="ARBA" id="ARBA00023125"/>
    </source>
</evidence>
<dbReference type="Pfam" id="PF02082">
    <property type="entry name" value="Rrf2"/>
    <property type="match status" value="1"/>
</dbReference>
<dbReference type="GO" id="GO:0005829">
    <property type="term" value="C:cytosol"/>
    <property type="evidence" value="ECO:0007669"/>
    <property type="project" value="TreeGrafter"/>
</dbReference>
<dbReference type="GO" id="GO:0003700">
    <property type="term" value="F:DNA-binding transcription factor activity"/>
    <property type="evidence" value="ECO:0007669"/>
    <property type="project" value="TreeGrafter"/>
</dbReference>
<dbReference type="PROSITE" id="PS51197">
    <property type="entry name" value="HTH_RRF2_2"/>
    <property type="match status" value="1"/>
</dbReference>
<dbReference type="NCBIfam" id="TIGR00738">
    <property type="entry name" value="rrf2_super"/>
    <property type="match status" value="1"/>
</dbReference>
<dbReference type="InterPro" id="IPR036390">
    <property type="entry name" value="WH_DNA-bd_sf"/>
</dbReference>
<sequence>MRISQKLEYACRAAIQLAKHHDGKSPLRLEDLASREHVPATFLVQILSDLKQANLVISKRGKSGGYLLGAPPTEITLARIIEAVDPQLLEEPSPGEGESAVALHQIWQKLSQELTTSLQQTTLEQLAQPSNEPMWFI</sequence>
<keyword evidence="1" id="KW-0238">DNA-binding</keyword>